<dbReference type="RefSeq" id="WP_386126814.1">
    <property type="nucleotide sequence ID" value="NZ_JBHTJL010000003.1"/>
</dbReference>
<sequence length="362" mass="40509">MTSKIISNGILKAVGVIVGICVLLFFLYKIQSVIIYLLIAGFLSLVGRPIMRFLKLRLKLNETLAVIITMLVFVLIIFGVIGLFIPLVLEQSENLQLLDIELLQSNIETIYNEVVKNLGLTPSDVETKIKDSKYMSQLNFDFIPAILNSIITGLGSFSIGLFSVLFILFFFLKDNRLFTKSIITLFPKSEDGRLKRSFAKIKDLLSRYFSGLILQILILFTIYSITLVIFGIENALVIATLCALLNIIPYVGPVISSILIVLLTISSNIGEDFLNVILPKTIYVIIGFVIAQLVDNFFSQPIIFAKSVKSHPLEIFLVIIIFGLLFGIPGLIVAIPIYTAIKVIAKEFFNEYRVVKKLTENL</sequence>
<protein>
    <submittedName>
        <fullName evidence="9">AI-2E family transporter</fullName>
    </submittedName>
</protein>
<feature type="transmembrane region" description="Helical" evidence="8">
    <location>
        <begin position="208"/>
        <end position="232"/>
    </location>
</feature>
<evidence type="ECO:0000256" key="7">
    <source>
        <dbReference type="ARBA" id="ARBA00023136"/>
    </source>
</evidence>
<evidence type="ECO:0000313" key="9">
    <source>
        <dbReference type="EMBL" id="MFD1061679.1"/>
    </source>
</evidence>
<feature type="transmembrane region" description="Helical" evidence="8">
    <location>
        <begin position="34"/>
        <end position="51"/>
    </location>
</feature>
<keyword evidence="10" id="KW-1185">Reference proteome</keyword>
<keyword evidence="4" id="KW-1003">Cell membrane</keyword>
<dbReference type="PANTHER" id="PTHR21716">
    <property type="entry name" value="TRANSMEMBRANE PROTEIN"/>
    <property type="match status" value="1"/>
</dbReference>
<feature type="transmembrane region" description="Helical" evidence="8">
    <location>
        <begin position="142"/>
        <end position="172"/>
    </location>
</feature>
<comment type="subcellular location">
    <subcellularLocation>
        <location evidence="1">Cell membrane</location>
        <topology evidence="1">Multi-pass membrane protein</topology>
    </subcellularLocation>
</comment>
<dbReference type="Pfam" id="PF01594">
    <property type="entry name" value="AI-2E_transport"/>
    <property type="match status" value="1"/>
</dbReference>
<evidence type="ECO:0000256" key="5">
    <source>
        <dbReference type="ARBA" id="ARBA00022692"/>
    </source>
</evidence>
<evidence type="ECO:0000256" key="4">
    <source>
        <dbReference type="ARBA" id="ARBA00022475"/>
    </source>
</evidence>
<reference evidence="10" key="1">
    <citation type="journal article" date="2019" name="Int. J. Syst. Evol. Microbiol.">
        <title>The Global Catalogue of Microorganisms (GCM) 10K type strain sequencing project: providing services to taxonomists for standard genome sequencing and annotation.</title>
        <authorList>
            <consortium name="The Broad Institute Genomics Platform"/>
            <consortium name="The Broad Institute Genome Sequencing Center for Infectious Disease"/>
            <person name="Wu L."/>
            <person name="Ma J."/>
        </authorList>
    </citation>
    <scope>NUCLEOTIDE SEQUENCE [LARGE SCALE GENOMIC DNA]</scope>
    <source>
        <strain evidence="10">CCUG 62215</strain>
    </source>
</reference>
<keyword evidence="3" id="KW-0813">Transport</keyword>
<proteinExistence type="inferred from homology"/>
<evidence type="ECO:0000313" key="10">
    <source>
        <dbReference type="Proteomes" id="UP001597013"/>
    </source>
</evidence>
<evidence type="ECO:0000256" key="3">
    <source>
        <dbReference type="ARBA" id="ARBA00022448"/>
    </source>
</evidence>
<feature type="transmembrane region" description="Helical" evidence="8">
    <location>
        <begin position="9"/>
        <end position="28"/>
    </location>
</feature>
<comment type="similarity">
    <text evidence="2">Belongs to the autoinducer-2 exporter (AI-2E) (TC 2.A.86) family.</text>
</comment>
<keyword evidence="5 8" id="KW-0812">Transmembrane</keyword>
<feature type="transmembrane region" description="Helical" evidence="8">
    <location>
        <begin position="315"/>
        <end position="338"/>
    </location>
</feature>
<gene>
    <name evidence="9" type="ORF">ACFQ1Q_00375</name>
</gene>
<comment type="caution">
    <text evidence="9">The sequence shown here is derived from an EMBL/GenBank/DDBJ whole genome shotgun (WGS) entry which is preliminary data.</text>
</comment>
<evidence type="ECO:0000256" key="6">
    <source>
        <dbReference type="ARBA" id="ARBA00022989"/>
    </source>
</evidence>
<feature type="transmembrane region" description="Helical" evidence="8">
    <location>
        <begin position="277"/>
        <end position="295"/>
    </location>
</feature>
<organism evidence="9 10">
    <name type="scientific">Winogradskyella litorisediminis</name>
    <dbReference type="NCBI Taxonomy" id="1156618"/>
    <lineage>
        <taxon>Bacteria</taxon>
        <taxon>Pseudomonadati</taxon>
        <taxon>Bacteroidota</taxon>
        <taxon>Flavobacteriia</taxon>
        <taxon>Flavobacteriales</taxon>
        <taxon>Flavobacteriaceae</taxon>
        <taxon>Winogradskyella</taxon>
    </lineage>
</organism>
<name>A0ABW3N451_9FLAO</name>
<feature type="transmembrane region" description="Helical" evidence="8">
    <location>
        <begin position="238"/>
        <end position="265"/>
    </location>
</feature>
<evidence type="ECO:0000256" key="8">
    <source>
        <dbReference type="SAM" id="Phobius"/>
    </source>
</evidence>
<evidence type="ECO:0000256" key="2">
    <source>
        <dbReference type="ARBA" id="ARBA00009773"/>
    </source>
</evidence>
<feature type="transmembrane region" description="Helical" evidence="8">
    <location>
        <begin position="63"/>
        <end position="89"/>
    </location>
</feature>
<accession>A0ABW3N451</accession>
<dbReference type="InterPro" id="IPR002549">
    <property type="entry name" value="AI-2E-like"/>
</dbReference>
<evidence type="ECO:0000256" key="1">
    <source>
        <dbReference type="ARBA" id="ARBA00004651"/>
    </source>
</evidence>
<dbReference type="Proteomes" id="UP001597013">
    <property type="component" value="Unassembled WGS sequence"/>
</dbReference>
<keyword evidence="6 8" id="KW-1133">Transmembrane helix</keyword>
<keyword evidence="7 8" id="KW-0472">Membrane</keyword>
<dbReference type="PANTHER" id="PTHR21716:SF53">
    <property type="entry name" value="PERMEASE PERM-RELATED"/>
    <property type="match status" value="1"/>
</dbReference>
<dbReference type="EMBL" id="JBHTJL010000003">
    <property type="protein sequence ID" value="MFD1061679.1"/>
    <property type="molecule type" value="Genomic_DNA"/>
</dbReference>